<dbReference type="PANTHER" id="PTHR35936">
    <property type="entry name" value="MEMBRANE-BOUND LYTIC MUREIN TRANSGLYCOSYLASE F"/>
    <property type="match status" value="1"/>
</dbReference>
<accession>A0ABR9ELZ4</accession>
<organism evidence="4 5">
    <name type="scientific">Pseudoalteromonas aurantia 208</name>
    <dbReference type="NCBI Taxonomy" id="1314867"/>
    <lineage>
        <taxon>Bacteria</taxon>
        <taxon>Pseudomonadati</taxon>
        <taxon>Pseudomonadota</taxon>
        <taxon>Gammaproteobacteria</taxon>
        <taxon>Alteromonadales</taxon>
        <taxon>Pseudoalteromonadaceae</taxon>
        <taxon>Pseudoalteromonas</taxon>
    </lineage>
</organism>
<comment type="similarity">
    <text evidence="1">Belongs to the bacterial solute-binding protein 3 family.</text>
</comment>
<keyword evidence="5" id="KW-1185">Reference proteome</keyword>
<evidence type="ECO:0000259" key="3">
    <source>
        <dbReference type="Pfam" id="PF00497"/>
    </source>
</evidence>
<evidence type="ECO:0000256" key="2">
    <source>
        <dbReference type="ARBA" id="ARBA00022729"/>
    </source>
</evidence>
<dbReference type="EMBL" id="AQGV01000015">
    <property type="protein sequence ID" value="MBE0370743.1"/>
    <property type="molecule type" value="Genomic_DNA"/>
</dbReference>
<dbReference type="InterPro" id="IPR001638">
    <property type="entry name" value="Solute-binding_3/MltF_N"/>
</dbReference>
<evidence type="ECO:0000313" key="4">
    <source>
        <dbReference type="EMBL" id="MBE0370743.1"/>
    </source>
</evidence>
<reference evidence="4 5" key="1">
    <citation type="submission" date="2015-03" db="EMBL/GenBank/DDBJ databases">
        <title>Genome sequence of Pseudoalteromonas aurantia.</title>
        <authorList>
            <person name="Xie B.-B."/>
            <person name="Rong J.-C."/>
            <person name="Qin Q.-L."/>
            <person name="Zhang Y.-Z."/>
        </authorList>
    </citation>
    <scope>NUCLEOTIDE SEQUENCE [LARGE SCALE GENOMIC DNA]</scope>
    <source>
        <strain evidence="4 5">208</strain>
    </source>
</reference>
<keyword evidence="2" id="KW-0732">Signal</keyword>
<gene>
    <name evidence="4" type="ORF">PAUR_b0833</name>
</gene>
<dbReference type="Proteomes" id="UP000615755">
    <property type="component" value="Unassembled WGS sequence"/>
</dbReference>
<sequence length="280" mass="32099">MFRYIVQTCLPIKRAMFLFKLLIPLFALGLVPLSYACEQKIRISAAKDWPPYSYINNGGFSGLDIDIIEMILSDINLCWEYVAYPSSSRAFQEFKKDNIDLIFAASYTSPRRGFSEFSVAYRTEFMQLFSHQDFILADTMETGKTKGIPDFLEKSITAINRGSVYGAPFSKFKAQCPDCVVEMNASIARFRLLKYKRVNFVIEDLLTGAYLIKNSKEIEGHVKATRFNVRKDPVHYMLRPGMFSESKLQAFNLAIIKNKQNIKKITDKYYQALDVAKPAI</sequence>
<evidence type="ECO:0000256" key="1">
    <source>
        <dbReference type="ARBA" id="ARBA00010333"/>
    </source>
</evidence>
<dbReference type="Pfam" id="PF00497">
    <property type="entry name" value="SBP_bac_3"/>
    <property type="match status" value="1"/>
</dbReference>
<comment type="caution">
    <text evidence="4">The sequence shown here is derived from an EMBL/GenBank/DDBJ whole genome shotgun (WGS) entry which is preliminary data.</text>
</comment>
<protein>
    <recommendedName>
        <fullName evidence="3">Solute-binding protein family 3/N-terminal domain-containing protein</fullName>
    </recommendedName>
</protein>
<dbReference type="PANTHER" id="PTHR35936:SF35">
    <property type="entry name" value="L-CYSTINE-BINDING PROTEIN TCYJ"/>
    <property type="match status" value="1"/>
</dbReference>
<feature type="domain" description="Solute-binding protein family 3/N-terminal" evidence="3">
    <location>
        <begin position="41"/>
        <end position="271"/>
    </location>
</feature>
<evidence type="ECO:0000313" key="5">
    <source>
        <dbReference type="Proteomes" id="UP000615755"/>
    </source>
</evidence>
<dbReference type="SUPFAM" id="SSF53850">
    <property type="entry name" value="Periplasmic binding protein-like II"/>
    <property type="match status" value="1"/>
</dbReference>
<proteinExistence type="inferred from homology"/>
<dbReference type="Gene3D" id="3.40.190.10">
    <property type="entry name" value="Periplasmic binding protein-like II"/>
    <property type="match status" value="2"/>
</dbReference>
<name>A0ABR9ELZ4_9GAMM</name>